<protein>
    <recommendedName>
        <fullName evidence="1">HNH domain-containing protein</fullName>
    </recommendedName>
</protein>
<dbReference type="GO" id="GO:0003676">
    <property type="term" value="F:nucleic acid binding"/>
    <property type="evidence" value="ECO:0007669"/>
    <property type="project" value="InterPro"/>
</dbReference>
<dbReference type="CDD" id="cd00085">
    <property type="entry name" value="HNHc"/>
    <property type="match status" value="1"/>
</dbReference>
<accession>A0A0T5VQ02</accession>
<dbReference type="Gene3D" id="1.10.30.50">
    <property type="match status" value="1"/>
</dbReference>
<dbReference type="GO" id="GO:0008270">
    <property type="term" value="F:zinc ion binding"/>
    <property type="evidence" value="ECO:0007669"/>
    <property type="project" value="InterPro"/>
</dbReference>
<organism evidence="2 3">
    <name type="scientific">Pedobacter ginsenosidimutans</name>
    <dbReference type="NCBI Taxonomy" id="687842"/>
    <lineage>
        <taxon>Bacteria</taxon>
        <taxon>Pseudomonadati</taxon>
        <taxon>Bacteroidota</taxon>
        <taxon>Sphingobacteriia</taxon>
        <taxon>Sphingobacteriales</taxon>
        <taxon>Sphingobacteriaceae</taxon>
        <taxon>Pedobacter</taxon>
    </lineage>
</organism>
<dbReference type="Proteomes" id="UP000051950">
    <property type="component" value="Unassembled WGS sequence"/>
</dbReference>
<name>A0A0T5VQ02_9SPHI</name>
<dbReference type="AlphaFoldDB" id="A0A0T5VQ02"/>
<gene>
    <name evidence="2" type="ORF">ASU31_10525</name>
</gene>
<sequence length="274" mass="31402">MKNLRPLACVEIDEYDLISAPKANYAELLRLKPSVSIHYDTYLNNFPTIQGIGANPYNNDDSNHLRTCYTGKTIARGKLLKRIVENQTVEFQHFCAYCLSHTRYTIDHYIPKEDHPAYSIMPRNLLPCCARCNGIKGQTWLDNGERVFIHFYNDILPNLVFIQGHLSYFRNLPTIIFTLQQPAGLANDHFRLISEHFTRLGLLQLYKNGINLLISDIKHDVNNVRAMGMEPTVEQIKSLLVQKSTNFKNGYGPNFWKAIAIDLLANSIRFLGSL</sequence>
<dbReference type="RefSeq" id="WP_057932287.1">
    <property type="nucleotide sequence ID" value="NZ_LMZQ01000006.1"/>
</dbReference>
<evidence type="ECO:0000259" key="1">
    <source>
        <dbReference type="Pfam" id="PF01844"/>
    </source>
</evidence>
<evidence type="ECO:0000313" key="2">
    <source>
        <dbReference type="EMBL" id="KRT15937.1"/>
    </source>
</evidence>
<reference evidence="2 3" key="1">
    <citation type="submission" date="2015-11" db="EMBL/GenBank/DDBJ databases">
        <title>Sequence of Pedobacter ginsenosidimutans.</title>
        <authorList>
            <person name="Carson E."/>
            <person name="Keyser V."/>
            <person name="Newman J."/>
            <person name="Miller J."/>
        </authorList>
    </citation>
    <scope>NUCLEOTIDE SEQUENCE [LARGE SCALE GENOMIC DNA]</scope>
    <source>
        <strain evidence="2 3">KACC 14530</strain>
    </source>
</reference>
<dbReference type="InterPro" id="IPR003615">
    <property type="entry name" value="HNH_nuc"/>
</dbReference>
<dbReference type="EMBL" id="LMZQ01000006">
    <property type="protein sequence ID" value="KRT15937.1"/>
    <property type="molecule type" value="Genomic_DNA"/>
</dbReference>
<dbReference type="STRING" id="687842.ASU31_10525"/>
<dbReference type="InterPro" id="IPR002711">
    <property type="entry name" value="HNH"/>
</dbReference>
<evidence type="ECO:0000313" key="3">
    <source>
        <dbReference type="Proteomes" id="UP000051950"/>
    </source>
</evidence>
<comment type="caution">
    <text evidence="2">The sequence shown here is derived from an EMBL/GenBank/DDBJ whole genome shotgun (WGS) entry which is preliminary data.</text>
</comment>
<feature type="domain" description="HNH" evidence="1">
    <location>
        <begin position="95"/>
        <end position="138"/>
    </location>
</feature>
<dbReference type="OrthoDB" id="9816185at2"/>
<keyword evidence="3" id="KW-1185">Reference proteome</keyword>
<dbReference type="Pfam" id="PF01844">
    <property type="entry name" value="HNH"/>
    <property type="match status" value="1"/>
</dbReference>
<dbReference type="GO" id="GO:0004519">
    <property type="term" value="F:endonuclease activity"/>
    <property type="evidence" value="ECO:0007669"/>
    <property type="project" value="InterPro"/>
</dbReference>
<proteinExistence type="predicted"/>